<evidence type="ECO:0000259" key="4">
    <source>
        <dbReference type="Pfam" id="PF18962"/>
    </source>
</evidence>
<protein>
    <submittedName>
        <fullName evidence="5">T9SS type A sorting domain-containing protein</fullName>
    </submittedName>
</protein>
<evidence type="ECO:0000256" key="3">
    <source>
        <dbReference type="SAM" id="SignalP"/>
    </source>
</evidence>
<feature type="domain" description="Secretion system C-terminal sorting" evidence="4">
    <location>
        <begin position="306"/>
        <end position="379"/>
    </location>
</feature>
<keyword evidence="2" id="KW-0175">Coiled coil</keyword>
<organism evidence="5 6">
    <name type="scientific">Chryseobacterium tagetis</name>
    <dbReference type="NCBI Taxonomy" id="2801334"/>
    <lineage>
        <taxon>Bacteria</taxon>
        <taxon>Pseudomonadati</taxon>
        <taxon>Bacteroidota</taxon>
        <taxon>Flavobacteriia</taxon>
        <taxon>Flavobacteriales</taxon>
        <taxon>Weeksellaceae</taxon>
        <taxon>Chryseobacterium group</taxon>
        <taxon>Chryseobacterium</taxon>
    </lineage>
</organism>
<evidence type="ECO:0000313" key="5">
    <source>
        <dbReference type="EMBL" id="MCA6066755.1"/>
    </source>
</evidence>
<dbReference type="Gene3D" id="2.150.10.10">
    <property type="entry name" value="Serralysin-like metalloprotease, C-terminal"/>
    <property type="match status" value="1"/>
</dbReference>
<accession>A0ABS8A2C7</accession>
<feature type="chain" id="PRO_5045129438" evidence="3">
    <location>
        <begin position="26"/>
        <end position="381"/>
    </location>
</feature>
<feature type="signal peptide" evidence="3">
    <location>
        <begin position="1"/>
        <end position="25"/>
    </location>
</feature>
<comment type="caution">
    <text evidence="5">The sequence shown here is derived from an EMBL/GenBank/DDBJ whole genome shotgun (WGS) entry which is preliminary data.</text>
</comment>
<dbReference type="RefSeq" id="WP_225687017.1">
    <property type="nucleotide sequence ID" value="NZ_JAERSE020000002.1"/>
</dbReference>
<feature type="coiled-coil region" evidence="2">
    <location>
        <begin position="257"/>
        <end position="291"/>
    </location>
</feature>
<keyword evidence="6" id="KW-1185">Reference proteome</keyword>
<dbReference type="InterPro" id="IPR011049">
    <property type="entry name" value="Serralysin-like_metalloprot_C"/>
</dbReference>
<gene>
    <name evidence="5" type="ORF">JI747_006165</name>
</gene>
<dbReference type="Pfam" id="PF18962">
    <property type="entry name" value="Por_Secre_tail"/>
    <property type="match status" value="1"/>
</dbReference>
<proteinExistence type="predicted"/>
<dbReference type="Proteomes" id="UP000618240">
    <property type="component" value="Unassembled WGS sequence"/>
</dbReference>
<evidence type="ECO:0000256" key="1">
    <source>
        <dbReference type="ARBA" id="ARBA00022729"/>
    </source>
</evidence>
<dbReference type="NCBIfam" id="TIGR04183">
    <property type="entry name" value="Por_Secre_tail"/>
    <property type="match status" value="1"/>
</dbReference>
<reference evidence="5 6" key="1">
    <citation type="submission" date="2021-09" db="EMBL/GenBank/DDBJ databases">
        <title>Genome sequencing and assembly of Chryseobacterium sp. RG1.</title>
        <authorList>
            <person name="Chhetri G."/>
        </authorList>
    </citation>
    <scope>NUCLEOTIDE SEQUENCE [LARGE SCALE GENOMIC DNA]</scope>
    <source>
        <strain evidence="5 6">RG1</strain>
    </source>
</reference>
<sequence>MNKKLFNIKNIITGAMILSAGAVNAQQWDIIGNLGTNSSNYVGTIDDATLFLRTNGQKDDGGQAYLNAAGSFVVESTNNTNDIKGKGNIVAGTKHVLGSNTNSSIVGGWGHQLTESGGANFVTGQSNIILNGAGKSVAMGWKNTIRATNQFAIGVGIDLTTEYSGGFGIDLAATGNRSFVFGANVKNDIPYSVMFGLSKIPTMLIKDQMVGVRTTVPTANFHTVGTVRLESLPSGSGKALVVDANGNVMVATTTVAKQANDETVTELQSQIDDLKQELIDLKNLLKQTSVKDISSNNNAILYQNAPNPSKGETNIKYYLPADSKNSSIEIYSVSGQLVKSLPIRMTGEGSIALNNMKSGMYLYKLSINGKTIDTKKMLIND</sequence>
<keyword evidence="1 3" id="KW-0732">Signal</keyword>
<evidence type="ECO:0000256" key="2">
    <source>
        <dbReference type="SAM" id="Coils"/>
    </source>
</evidence>
<name>A0ABS8A2C7_9FLAO</name>
<dbReference type="InterPro" id="IPR026444">
    <property type="entry name" value="Secre_tail"/>
</dbReference>
<dbReference type="EMBL" id="JAERSE020000002">
    <property type="protein sequence ID" value="MCA6066755.1"/>
    <property type="molecule type" value="Genomic_DNA"/>
</dbReference>
<evidence type="ECO:0000313" key="6">
    <source>
        <dbReference type="Proteomes" id="UP000618240"/>
    </source>
</evidence>